<proteinExistence type="predicted"/>
<gene>
    <name evidence="3" type="ORF">SapgrDRAFT_1759</name>
</gene>
<evidence type="ECO:0000256" key="1">
    <source>
        <dbReference type="SAM" id="Coils"/>
    </source>
</evidence>
<dbReference type="AlphaFoldDB" id="J1I521"/>
<evidence type="ECO:0000256" key="2">
    <source>
        <dbReference type="SAM" id="SignalP"/>
    </source>
</evidence>
<dbReference type="OrthoDB" id="1493166at2"/>
<organism evidence="3 4">
    <name type="scientific">Saprospira grandis DSM 2844</name>
    <dbReference type="NCBI Taxonomy" id="694433"/>
    <lineage>
        <taxon>Bacteria</taxon>
        <taxon>Pseudomonadati</taxon>
        <taxon>Bacteroidota</taxon>
        <taxon>Saprospiria</taxon>
        <taxon>Saprospirales</taxon>
        <taxon>Saprospiraceae</taxon>
        <taxon>Saprospira</taxon>
    </lineage>
</organism>
<dbReference type="Proteomes" id="UP000005113">
    <property type="component" value="Unassembled WGS sequence"/>
</dbReference>
<accession>J1I521</accession>
<feature type="chain" id="PRO_5003743970" description="DUF4468 domain-containing protein" evidence="2">
    <location>
        <begin position="20"/>
        <end position="234"/>
    </location>
</feature>
<protein>
    <recommendedName>
        <fullName evidence="5">DUF4468 domain-containing protein</fullName>
    </recommendedName>
</protein>
<evidence type="ECO:0000313" key="3">
    <source>
        <dbReference type="EMBL" id="EJF53463.1"/>
    </source>
</evidence>
<keyword evidence="2" id="KW-0732">Signal</keyword>
<dbReference type="EMBL" id="JH719942">
    <property type="protein sequence ID" value="EJF53463.1"/>
    <property type="molecule type" value="Genomic_DNA"/>
</dbReference>
<evidence type="ECO:0000313" key="4">
    <source>
        <dbReference type="Proteomes" id="UP000005113"/>
    </source>
</evidence>
<sequence>MRSLYLLFICMLWAAATFGQLEAEIAEEFRTLSEGSQSAFVMSLPTGDSKLVKKAWAKYSKKKFKKKAKYEKGEDRMFTDDARIKDMSTNTVDLYVRTVIVGEDSLEFVLWCNLGAVYLSGKEYPDRANLARGYMQEFASLIFLDILKAREKEEKAVLKLQEKEAKKQEKAIAKLAKKIEKYQEEIAKIEAKIGEVEEEKGKEEEVLLEQKSNIEGQEEEIKLLQKAIQLQKKK</sequence>
<evidence type="ECO:0008006" key="5">
    <source>
        <dbReference type="Google" id="ProtNLM"/>
    </source>
</evidence>
<keyword evidence="1" id="KW-0175">Coiled coil</keyword>
<dbReference type="HOGENOM" id="CLU_1179550_0_0_10"/>
<dbReference type="RefSeq" id="WP_002659132.1">
    <property type="nucleotide sequence ID" value="NZ_JH719942.1"/>
</dbReference>
<feature type="signal peptide" evidence="2">
    <location>
        <begin position="1"/>
        <end position="19"/>
    </location>
</feature>
<name>J1I521_9BACT</name>
<feature type="coiled-coil region" evidence="1">
    <location>
        <begin position="144"/>
        <end position="234"/>
    </location>
</feature>
<reference evidence="4" key="1">
    <citation type="journal article" date="2012" name="Stand. Genomic Sci.">
        <title>Permanent draft genome sequence of the gliding predator Saprospira grandis strain Sa g1 (= HR1).</title>
        <authorList>
            <person name="Mavromatis K."/>
            <person name="Chertkov O."/>
            <person name="Lapidus A."/>
            <person name="Nolan M."/>
            <person name="Lucas S."/>
            <person name="Tice H."/>
            <person name="Del Rio T.G."/>
            <person name="Cheng J.F."/>
            <person name="Han C."/>
            <person name="Tapia R."/>
            <person name="Bruce D."/>
            <person name="Goodwin L.A."/>
            <person name="Pitluck S."/>
            <person name="Huntemann M."/>
            <person name="Liolios K."/>
            <person name="Pagani I."/>
            <person name="Ivanova N."/>
            <person name="Mikhailova N."/>
            <person name="Pati A."/>
            <person name="Chen A."/>
            <person name="Palaniappan K."/>
            <person name="Land M."/>
            <person name="Brambilla E.M."/>
            <person name="Rohde M."/>
            <person name="Spring S."/>
            <person name="Goker M."/>
            <person name="Detter J.C."/>
            <person name="Bristow J."/>
            <person name="Eisen J.A."/>
            <person name="Markowitz V."/>
            <person name="Hugenholtz P."/>
            <person name="Kyrpides N.C."/>
            <person name="Klenk H.P."/>
            <person name="Woyke T."/>
        </authorList>
    </citation>
    <scope>NUCLEOTIDE SEQUENCE [LARGE SCALE GENOMIC DNA]</scope>
    <source>
        <strain evidence="4">DSM 2844</strain>
    </source>
</reference>